<evidence type="ECO:0000256" key="1">
    <source>
        <dbReference type="SAM" id="Phobius"/>
    </source>
</evidence>
<accession>A0A2W4WM06</accession>
<keyword evidence="1" id="KW-0472">Membrane</keyword>
<evidence type="ECO:0000313" key="3">
    <source>
        <dbReference type="Proteomes" id="UP000249081"/>
    </source>
</evidence>
<feature type="transmembrane region" description="Helical" evidence="1">
    <location>
        <begin position="246"/>
        <end position="267"/>
    </location>
</feature>
<sequence>MTSIKSFHIQTRGYSQENDYQWVKIQNSDKRKTEVPPFLDFFKDFRIQDIIEFQRPSIILARHGRYFFLLVTALETEPDRVDFMNRQIRNSVAWTFAGDEDGKNEQIIRAITILALKRELGDLVSKSITNNDGHDYGFQVFFDELESIGTHFNHLGNSDPNPQKWISGDSEDVREQLCSELSKNRFPEEDDSLLILVTTLKSKESLQSLSAWRGISSRSSASIEWLDSNSVQLDFSQKKTTLKKPIPIIAVFTLILLGLLVVLGIYLKPTILKPSKNLPVQQEETKQIQILKPQSQSQIPTSI</sequence>
<dbReference type="AlphaFoldDB" id="A0A2W4WM06"/>
<name>A0A2W4WM06_9CYAN</name>
<keyword evidence="1" id="KW-0812">Transmembrane</keyword>
<reference evidence="2 3" key="2">
    <citation type="submission" date="2018-06" db="EMBL/GenBank/DDBJ databases">
        <title>Metagenomic assembly of (sub)arctic Cyanobacteria and their associated microbiome from non-axenic cultures.</title>
        <authorList>
            <person name="Baurain D."/>
        </authorList>
    </citation>
    <scope>NUCLEOTIDE SEQUENCE [LARGE SCALE GENOMIC DNA]</scope>
    <source>
        <strain evidence="2">ULC041bin1</strain>
    </source>
</reference>
<evidence type="ECO:0000313" key="2">
    <source>
        <dbReference type="EMBL" id="PZO45550.1"/>
    </source>
</evidence>
<comment type="caution">
    <text evidence="2">The sequence shown here is derived from an EMBL/GenBank/DDBJ whole genome shotgun (WGS) entry which is preliminary data.</text>
</comment>
<dbReference type="EMBL" id="QBMN01000004">
    <property type="protein sequence ID" value="PZO45550.1"/>
    <property type="molecule type" value="Genomic_DNA"/>
</dbReference>
<organism evidence="2 3">
    <name type="scientific">Shackletoniella antarctica</name>
    <dbReference type="NCBI Taxonomy" id="268115"/>
    <lineage>
        <taxon>Bacteria</taxon>
        <taxon>Bacillati</taxon>
        <taxon>Cyanobacteriota</taxon>
        <taxon>Cyanophyceae</taxon>
        <taxon>Oculatellales</taxon>
        <taxon>Oculatellaceae</taxon>
        <taxon>Shackletoniella</taxon>
    </lineage>
</organism>
<reference evidence="3" key="1">
    <citation type="submission" date="2018-04" db="EMBL/GenBank/DDBJ databases">
        <authorList>
            <person name="Cornet L."/>
        </authorList>
    </citation>
    <scope>NUCLEOTIDE SEQUENCE [LARGE SCALE GENOMIC DNA]</scope>
</reference>
<keyword evidence="1" id="KW-1133">Transmembrane helix</keyword>
<gene>
    <name evidence="2" type="ORF">DCF17_01075</name>
</gene>
<dbReference type="Proteomes" id="UP000249081">
    <property type="component" value="Unassembled WGS sequence"/>
</dbReference>
<proteinExistence type="predicted"/>
<protein>
    <submittedName>
        <fullName evidence="2">Uncharacterized protein</fullName>
    </submittedName>
</protein>